<keyword evidence="1" id="KW-0472">Membrane</keyword>
<dbReference type="EMBL" id="JBGEDP010000001">
    <property type="protein sequence ID" value="MEY8015707.1"/>
    <property type="molecule type" value="Genomic_DNA"/>
</dbReference>
<accession>A0ABV4BZI7</accession>
<comment type="caution">
    <text evidence="2">The sequence shown here is derived from an EMBL/GenBank/DDBJ whole genome shotgun (WGS) entry which is preliminary data.</text>
</comment>
<name>A0ABV4BZI7_9MYCO</name>
<organism evidence="2 3">
    <name type="scientific">Mycobacterium servetii</name>
    <dbReference type="NCBI Taxonomy" id="3237418"/>
    <lineage>
        <taxon>Bacteria</taxon>
        <taxon>Bacillati</taxon>
        <taxon>Actinomycetota</taxon>
        <taxon>Actinomycetes</taxon>
        <taxon>Mycobacteriales</taxon>
        <taxon>Mycobacteriaceae</taxon>
        <taxon>Mycobacterium</taxon>
    </lineage>
</organism>
<evidence type="ECO:0000313" key="3">
    <source>
        <dbReference type="Proteomes" id="UP001564760"/>
    </source>
</evidence>
<keyword evidence="3" id="KW-1185">Reference proteome</keyword>
<reference evidence="2 3" key="1">
    <citation type="submission" date="2024-08" db="EMBL/GenBank/DDBJ databases">
        <title>Mycobacterium servetensis sp. nov., a novel rapid-growing mycobacterial species recovered from a human patient in Zaragoza, Spain.</title>
        <authorList>
            <person name="Tristancho-Baro A.I."/>
            <person name="Buenestado-Serrano S."/>
            <person name="Garcia De Viedma D."/>
            <person name="Milagro-Beamonte A."/>
            <person name="Burillo N."/>
            <person name="Sanz S."/>
            <person name="Lopez-Calleja A.I."/>
            <person name="Penas-Utrilla D."/>
            <person name="Guardingo M."/>
            <person name="Garcia M.J."/>
            <person name="Vinuelas-Bayon J."/>
        </authorList>
    </citation>
    <scope>NUCLEOTIDE SEQUENCE [LARGE SCALE GENOMIC DNA]</scope>
    <source>
        <strain evidence="3">HUMS_12744610</strain>
    </source>
</reference>
<protein>
    <submittedName>
        <fullName evidence="2">Uncharacterized protein</fullName>
    </submittedName>
</protein>
<dbReference type="RefSeq" id="WP_369738190.1">
    <property type="nucleotide sequence ID" value="NZ_JBGEDP010000001.1"/>
</dbReference>
<evidence type="ECO:0000313" key="2">
    <source>
        <dbReference type="EMBL" id="MEY8015707.1"/>
    </source>
</evidence>
<keyword evidence="1" id="KW-0812">Transmembrane</keyword>
<evidence type="ECO:0000256" key="1">
    <source>
        <dbReference type="SAM" id="Phobius"/>
    </source>
</evidence>
<dbReference type="Proteomes" id="UP001564760">
    <property type="component" value="Unassembled WGS sequence"/>
</dbReference>
<feature type="transmembrane region" description="Helical" evidence="1">
    <location>
        <begin position="12"/>
        <end position="45"/>
    </location>
</feature>
<gene>
    <name evidence="2" type="ORF">AB8998_12155</name>
</gene>
<sequence length="108" mass="11902">MSASRSGSGGGFGGFVAVLLLIAVIIKLIWWILGAILLVALLFLVRAVVRWYGKRAAARARGRRELAARADQQHNWVLRGDDRGIYGPEGAALMHDLFPVTRQLRRPP</sequence>
<proteinExistence type="predicted"/>
<keyword evidence="1" id="KW-1133">Transmembrane helix</keyword>